<dbReference type="Pfam" id="PF00440">
    <property type="entry name" value="TetR_N"/>
    <property type="match status" value="1"/>
</dbReference>
<evidence type="ECO:0000259" key="3">
    <source>
        <dbReference type="PROSITE" id="PS50977"/>
    </source>
</evidence>
<feature type="domain" description="HTH tetR-type" evidence="3">
    <location>
        <begin position="8"/>
        <end position="68"/>
    </location>
</feature>
<dbReference type="GO" id="GO:0003677">
    <property type="term" value="F:DNA binding"/>
    <property type="evidence" value="ECO:0007669"/>
    <property type="project" value="UniProtKB-UniRule"/>
</dbReference>
<keyword evidence="5" id="KW-1185">Reference proteome</keyword>
<dbReference type="SUPFAM" id="SSF46689">
    <property type="entry name" value="Homeodomain-like"/>
    <property type="match status" value="1"/>
</dbReference>
<evidence type="ECO:0000256" key="1">
    <source>
        <dbReference type="ARBA" id="ARBA00023125"/>
    </source>
</evidence>
<reference evidence="4 5" key="1">
    <citation type="journal article" date="2014" name="Nature">
        <title>Sequential evolution of bacterial morphology by co-option of a developmental regulator.</title>
        <authorList>
            <person name="Jiang C."/>
            <person name="Brown P.J."/>
            <person name="Ducret A."/>
            <person name="Brun Y.V."/>
        </authorList>
    </citation>
    <scope>NUCLEOTIDE SEQUENCE [LARGE SCALE GENOMIC DNA]</scope>
    <source>
        <strain evidence="4 5">DSM 16100</strain>
    </source>
</reference>
<gene>
    <name evidence="4" type="ORF">ABENE_20420</name>
</gene>
<organism evidence="4 5">
    <name type="scientific">Asticcacaulis benevestitus DSM 16100 = ATCC BAA-896</name>
    <dbReference type="NCBI Taxonomy" id="1121022"/>
    <lineage>
        <taxon>Bacteria</taxon>
        <taxon>Pseudomonadati</taxon>
        <taxon>Pseudomonadota</taxon>
        <taxon>Alphaproteobacteria</taxon>
        <taxon>Caulobacterales</taxon>
        <taxon>Caulobacteraceae</taxon>
        <taxon>Asticcacaulis</taxon>
    </lineage>
</organism>
<evidence type="ECO:0000313" key="5">
    <source>
        <dbReference type="Proteomes" id="UP000017837"/>
    </source>
</evidence>
<accession>V4P7W6</accession>
<dbReference type="InterPro" id="IPR009057">
    <property type="entry name" value="Homeodomain-like_sf"/>
</dbReference>
<name>V4P7W6_9CAUL</name>
<dbReference type="Gene3D" id="1.10.357.10">
    <property type="entry name" value="Tetracycline Repressor, domain 2"/>
    <property type="match status" value="1"/>
</dbReference>
<dbReference type="Proteomes" id="UP000017837">
    <property type="component" value="Unassembled WGS sequence"/>
</dbReference>
<dbReference type="OrthoDB" id="7618612at2"/>
<comment type="caution">
    <text evidence="4">The sequence shown here is derived from an EMBL/GenBank/DDBJ whole genome shotgun (WGS) entry which is preliminary data.</text>
</comment>
<feature type="DNA-binding region" description="H-T-H motif" evidence="2">
    <location>
        <begin position="31"/>
        <end position="50"/>
    </location>
</feature>
<dbReference type="eggNOG" id="COG1309">
    <property type="taxonomic scope" value="Bacteria"/>
</dbReference>
<dbReference type="RefSeq" id="WP_018083746.1">
    <property type="nucleotide sequence ID" value="NZ_AQWM01000042.1"/>
</dbReference>
<dbReference type="PATRIC" id="fig|1121022.4.peg.4184"/>
<dbReference type="EMBL" id="AWGB01000071">
    <property type="protein sequence ID" value="ESQ83189.1"/>
    <property type="molecule type" value="Genomic_DNA"/>
</dbReference>
<dbReference type="InterPro" id="IPR001647">
    <property type="entry name" value="HTH_TetR"/>
</dbReference>
<sequence length="208" mass="23321">MGRRNQSVEKKALIVNAFMHAVHDLGFDSATMGEVASRVGLDRSSIHHYFKTRELLVDEAGAHISKTYLERVAASISSLSSKNRFNYLIEYLFGEGFHDKFLANLIDELSAAANRNTSIENSVRHIYKSVEEMIIAEVDAAYPDTKRAMRRDLAYAVNALVEGYTVFKSMNWGSDRQKAARKAAFKLVAIFELESAGTLKLQTPQLEP</sequence>
<dbReference type="PROSITE" id="PS50977">
    <property type="entry name" value="HTH_TETR_2"/>
    <property type="match status" value="1"/>
</dbReference>
<evidence type="ECO:0000256" key="2">
    <source>
        <dbReference type="PROSITE-ProRule" id="PRU00335"/>
    </source>
</evidence>
<keyword evidence="1 2" id="KW-0238">DNA-binding</keyword>
<evidence type="ECO:0000313" key="4">
    <source>
        <dbReference type="EMBL" id="ESQ83189.1"/>
    </source>
</evidence>
<dbReference type="AlphaFoldDB" id="V4P7W6"/>
<protein>
    <recommendedName>
        <fullName evidence="3">HTH tetR-type domain-containing protein</fullName>
    </recommendedName>
</protein>
<proteinExistence type="predicted"/>